<dbReference type="EMBL" id="DUJR01000005">
    <property type="protein sequence ID" value="HII59154.1"/>
    <property type="molecule type" value="Genomic_DNA"/>
</dbReference>
<reference evidence="1" key="1">
    <citation type="journal article" date="2020" name="bioRxiv">
        <title>A rank-normalized archaeal taxonomy based on genome phylogeny resolves widespread incomplete and uneven classifications.</title>
        <authorList>
            <person name="Rinke C."/>
            <person name="Chuvochina M."/>
            <person name="Mussig A.J."/>
            <person name="Chaumeil P.-A."/>
            <person name="Waite D.W."/>
            <person name="Whitman W.B."/>
            <person name="Parks D.H."/>
            <person name="Hugenholtz P."/>
        </authorList>
    </citation>
    <scope>NUCLEOTIDE SEQUENCE</scope>
    <source>
        <strain evidence="1">UBA8849</strain>
    </source>
</reference>
<comment type="caution">
    <text evidence="1">The sequence shown here is derived from an EMBL/GenBank/DDBJ whole genome shotgun (WGS) entry which is preliminary data.</text>
</comment>
<proteinExistence type="predicted"/>
<evidence type="ECO:0000313" key="2">
    <source>
        <dbReference type="Proteomes" id="UP000645676"/>
    </source>
</evidence>
<gene>
    <name evidence="1" type="ORF">HA335_01015</name>
</gene>
<dbReference type="AlphaFoldDB" id="A0A832SUH2"/>
<evidence type="ECO:0000313" key="1">
    <source>
        <dbReference type="EMBL" id="HII59154.1"/>
    </source>
</evidence>
<name>A0A832SUH2_9EURY</name>
<sequence>MNLWSERIKDREVVEVIGCERVPLNETLNEIVVLFDEYTKRGDYKVEIFDDVFNYYHNRILTNDEFIDGVARIKLGLDTRNHAKEWLLEVVNWFAGNRYNLRDEEIKLGNRLRDWMNIGVSLVIPKELKPKFDEFYKMAKKFDWQVEIRNEMIFKTTLNGKEVYTFILMGDVVNERLDNILDGGGVFDLGKRVVCDDEWFSGWLVRDIDVNKKYNGSVGHVEFEKPGNSGYFSGECFNKKEKYKDKKYGSKIGKSKKSNPTIEKKKEKWAELLSIIFGSKPREDEIDSVDRYMTKLFLRIIFIPDYTNKIHDLSENVSKNIKNLIMELKSGNIFEINKILDDLEYNIYTIDDESLTIKERVYNAVEIIFKVVSNEILRTESIDDKELEIIKKLHELVVLTDKVLRITYNSLNRSLEDINSYRRIIANNNLPDDIIRRLNIINAYIEKIKSDILSMRENEQRVLIICLSKFYNLYLSKDKKEREKLADEIKNLIEYLYFDWYYDFIDNIGEYEFKFIKNIAAMCLLYDYTKELEKDGSKEMFNHVIFKILRNGGFKVKEYDIIETLLNIRENLPKSSKIDVRYFDKELIKIIRGIVRESKKDVFYNNMKRLKEFVEELREMEKKLSEANNITLHDLRKLGFNDMFL</sequence>
<organism evidence="1 2">
    <name type="scientific">Methanocaldococcus jannaschii</name>
    <dbReference type="NCBI Taxonomy" id="2190"/>
    <lineage>
        <taxon>Archaea</taxon>
        <taxon>Methanobacteriati</taxon>
        <taxon>Methanobacteriota</taxon>
        <taxon>Methanomada group</taxon>
        <taxon>Methanococci</taxon>
        <taxon>Methanococcales</taxon>
        <taxon>Methanocaldococcaceae</taxon>
        <taxon>Methanocaldococcus</taxon>
    </lineage>
</organism>
<dbReference type="Proteomes" id="UP000645676">
    <property type="component" value="Unassembled WGS sequence"/>
</dbReference>
<accession>A0A832SUH2</accession>
<protein>
    <submittedName>
        <fullName evidence="1">Uncharacterized protein</fullName>
    </submittedName>
</protein>